<sequence>MDPHDVLAEVDAVDASEKLADIGEPDEDFFRAEEAADQARAEGKRLAPRRALVVLVADHAVGAGPDADQLVAELLSEGGFVVDAVVRVRSKRSQIRKAIEMGVIGGVDLVLTVGGTGVGPRDKTPEATRDILDQLVPGITQALRSSGLQCGAVDAAVSRGLSGVSGSTVVINSAGSRQAIRDGMATMTPLVHHLLDQLRRVEMT</sequence>
<evidence type="ECO:0000313" key="4">
    <source>
        <dbReference type="EMBL" id="AKK05338.1"/>
    </source>
</evidence>
<dbReference type="Gene3D" id="3.40.980.10">
    <property type="entry name" value="MoaB/Mog-like domain"/>
    <property type="match status" value="1"/>
</dbReference>
<evidence type="ECO:0000256" key="1">
    <source>
        <dbReference type="ARBA" id="ARBA00005046"/>
    </source>
</evidence>
<dbReference type="SMART" id="SM00852">
    <property type="entry name" value="MoCF_biosynth"/>
    <property type="match status" value="1"/>
</dbReference>
<dbReference type="InterPro" id="IPR036425">
    <property type="entry name" value="MoaB/Mog-like_dom_sf"/>
</dbReference>
<dbReference type="AlphaFoldDB" id="A0A0G3H0J6"/>
<evidence type="ECO:0000259" key="3">
    <source>
        <dbReference type="SMART" id="SM00852"/>
    </source>
</evidence>
<dbReference type="RefSeq" id="WP_047261568.1">
    <property type="nucleotide sequence ID" value="NZ_CP011542.1"/>
</dbReference>
<feature type="domain" description="MoaB/Mog" evidence="3">
    <location>
        <begin position="52"/>
        <end position="182"/>
    </location>
</feature>
<dbReference type="Pfam" id="PF00994">
    <property type="entry name" value="MoCF_biosynth"/>
    <property type="match status" value="1"/>
</dbReference>
<reference evidence="4 5" key="1">
    <citation type="journal article" date="2015" name="Genome Announc.">
        <title>Complete Genome Sequence of the Type Strain Corynebacterium mustelae DSM 45274, Isolated from Various Tissues of a Male Ferret with Lethal Sepsis.</title>
        <authorList>
            <person name="Ruckert C."/>
            <person name="Eimer J."/>
            <person name="Winkler A."/>
            <person name="Tauch A."/>
        </authorList>
    </citation>
    <scope>NUCLEOTIDE SEQUENCE [LARGE SCALE GENOMIC DNA]</scope>
    <source>
        <strain evidence="4 5">DSM 45274</strain>
    </source>
</reference>
<dbReference type="KEGG" id="cmv:CMUST_05000"/>
<dbReference type="PATRIC" id="fig|571915.4.peg.1060"/>
<dbReference type="STRING" id="571915.CMUST_05000"/>
<dbReference type="InterPro" id="IPR001453">
    <property type="entry name" value="MoaB/Mog_dom"/>
</dbReference>
<gene>
    <name evidence="4" type="ORF">CMUST_05000</name>
</gene>
<protein>
    <submittedName>
        <fullName evidence="4">Molybdopterin biosynthesis enzyme</fullName>
    </submittedName>
</protein>
<dbReference type="Proteomes" id="UP000035199">
    <property type="component" value="Chromosome"/>
</dbReference>
<dbReference type="PANTHER" id="PTHR43764:SF1">
    <property type="entry name" value="MOLYBDOPTERIN MOLYBDOTRANSFERASE"/>
    <property type="match status" value="1"/>
</dbReference>
<dbReference type="SUPFAM" id="SSF53218">
    <property type="entry name" value="Molybdenum cofactor biosynthesis proteins"/>
    <property type="match status" value="1"/>
</dbReference>
<dbReference type="OrthoDB" id="9784492at2"/>
<name>A0A0G3H0J6_9CORY</name>
<dbReference type="EMBL" id="CP011542">
    <property type="protein sequence ID" value="AKK05338.1"/>
    <property type="molecule type" value="Genomic_DNA"/>
</dbReference>
<comment type="pathway">
    <text evidence="1">Cofactor biosynthesis; molybdopterin biosynthesis.</text>
</comment>
<dbReference type="InterPro" id="IPR051920">
    <property type="entry name" value="MPT_Adenylyltrnsfr/MoaC-Rel"/>
</dbReference>
<evidence type="ECO:0000256" key="2">
    <source>
        <dbReference type="ARBA" id="ARBA00023150"/>
    </source>
</evidence>
<proteinExistence type="predicted"/>
<organism evidence="4 5">
    <name type="scientific">Corynebacterium mustelae</name>
    <dbReference type="NCBI Taxonomy" id="571915"/>
    <lineage>
        <taxon>Bacteria</taxon>
        <taxon>Bacillati</taxon>
        <taxon>Actinomycetota</taxon>
        <taxon>Actinomycetes</taxon>
        <taxon>Mycobacteriales</taxon>
        <taxon>Corynebacteriaceae</taxon>
        <taxon>Corynebacterium</taxon>
    </lineage>
</organism>
<dbReference type="GO" id="GO:0006777">
    <property type="term" value="P:Mo-molybdopterin cofactor biosynthetic process"/>
    <property type="evidence" value="ECO:0007669"/>
    <property type="project" value="UniProtKB-KW"/>
</dbReference>
<dbReference type="PANTHER" id="PTHR43764">
    <property type="entry name" value="MOLYBDENUM COFACTOR BIOSYNTHESIS"/>
    <property type="match status" value="1"/>
</dbReference>
<reference evidence="5" key="2">
    <citation type="submission" date="2015-05" db="EMBL/GenBank/DDBJ databases">
        <title>Complete genome sequence of Corynebacterium mustelae DSM 45274, isolated from various tissues of a male ferret with lethal sepsis.</title>
        <authorList>
            <person name="Ruckert C."/>
            <person name="Albersmeier A."/>
            <person name="Winkler A."/>
            <person name="Tauch A."/>
        </authorList>
    </citation>
    <scope>NUCLEOTIDE SEQUENCE [LARGE SCALE GENOMIC DNA]</scope>
    <source>
        <strain evidence="5">DSM 45274</strain>
    </source>
</reference>
<keyword evidence="5" id="KW-1185">Reference proteome</keyword>
<keyword evidence="2" id="KW-0501">Molybdenum cofactor biosynthesis</keyword>
<accession>A0A0G3H0J6</accession>
<evidence type="ECO:0000313" key="5">
    <source>
        <dbReference type="Proteomes" id="UP000035199"/>
    </source>
</evidence>